<keyword evidence="1" id="KW-0472">Membrane</keyword>
<feature type="transmembrane region" description="Helical" evidence="1">
    <location>
        <begin position="29"/>
        <end position="47"/>
    </location>
</feature>
<organism evidence="2 3">
    <name type="scientific">Thalassobacillus hwangdonensis</name>
    <dbReference type="NCBI Taxonomy" id="546108"/>
    <lineage>
        <taxon>Bacteria</taxon>
        <taxon>Bacillati</taxon>
        <taxon>Bacillota</taxon>
        <taxon>Bacilli</taxon>
        <taxon>Bacillales</taxon>
        <taxon>Bacillaceae</taxon>
        <taxon>Thalassobacillus</taxon>
    </lineage>
</organism>
<gene>
    <name evidence="2" type="ORF">ACFQ2J_08605</name>
</gene>
<sequence>MGCCSPNNYEHAAEKEAEVNESGMTKVPLLVKAVSLGIVITAISLYFL</sequence>
<dbReference type="EMBL" id="JBHTKL010000002">
    <property type="protein sequence ID" value="MFD1019253.1"/>
    <property type="molecule type" value="Genomic_DNA"/>
</dbReference>
<protein>
    <submittedName>
        <fullName evidence="2">Uncharacterized protein</fullName>
    </submittedName>
</protein>
<keyword evidence="3" id="KW-1185">Reference proteome</keyword>
<dbReference type="RefSeq" id="WP_386058783.1">
    <property type="nucleotide sequence ID" value="NZ_JBHTKL010000002.1"/>
</dbReference>
<evidence type="ECO:0000313" key="2">
    <source>
        <dbReference type="EMBL" id="MFD1019253.1"/>
    </source>
</evidence>
<keyword evidence="1" id="KW-0812">Transmembrane</keyword>
<keyword evidence="1" id="KW-1133">Transmembrane helix</keyword>
<proteinExistence type="predicted"/>
<comment type="caution">
    <text evidence="2">The sequence shown here is derived from an EMBL/GenBank/DDBJ whole genome shotgun (WGS) entry which is preliminary data.</text>
</comment>
<evidence type="ECO:0000313" key="3">
    <source>
        <dbReference type="Proteomes" id="UP001596990"/>
    </source>
</evidence>
<accession>A0ABW3L3J6</accession>
<evidence type="ECO:0000256" key="1">
    <source>
        <dbReference type="SAM" id="Phobius"/>
    </source>
</evidence>
<reference evidence="3" key="1">
    <citation type="journal article" date="2019" name="Int. J. Syst. Evol. Microbiol.">
        <title>The Global Catalogue of Microorganisms (GCM) 10K type strain sequencing project: providing services to taxonomists for standard genome sequencing and annotation.</title>
        <authorList>
            <consortium name="The Broad Institute Genomics Platform"/>
            <consortium name="The Broad Institute Genome Sequencing Center for Infectious Disease"/>
            <person name="Wu L."/>
            <person name="Ma J."/>
        </authorList>
    </citation>
    <scope>NUCLEOTIDE SEQUENCE [LARGE SCALE GENOMIC DNA]</scope>
    <source>
        <strain evidence="3">CCUG 56607</strain>
    </source>
</reference>
<dbReference type="Proteomes" id="UP001596990">
    <property type="component" value="Unassembled WGS sequence"/>
</dbReference>
<name>A0ABW3L3J6_9BACI</name>